<dbReference type="EnsemblMetazoa" id="tetur49g00210.1">
    <property type="protein sequence ID" value="tetur49g00210.1"/>
    <property type="gene ID" value="tetur49g00210"/>
</dbReference>
<accession>A0A158P5L1</accession>
<dbReference type="Proteomes" id="UP000015104">
    <property type="component" value="Unassembled WGS sequence"/>
</dbReference>
<name>A0A158P5L1_TETUR</name>
<protein>
    <recommendedName>
        <fullName evidence="3">F-box domain-containing protein</fullName>
    </recommendedName>
</protein>
<evidence type="ECO:0000313" key="1">
    <source>
        <dbReference type="EnsemblMetazoa" id="tetur49g00210.1"/>
    </source>
</evidence>
<reference evidence="1" key="2">
    <citation type="submission" date="2016-04" db="UniProtKB">
        <authorList>
            <consortium name="EnsemblMetazoa"/>
        </authorList>
    </citation>
    <scope>IDENTIFICATION</scope>
</reference>
<dbReference type="AlphaFoldDB" id="A0A158P5L1"/>
<reference evidence="2" key="1">
    <citation type="submission" date="2011-08" db="EMBL/GenBank/DDBJ databases">
        <authorList>
            <person name="Rombauts S."/>
        </authorList>
    </citation>
    <scope>NUCLEOTIDE SEQUENCE</scope>
    <source>
        <strain evidence="2">London</strain>
    </source>
</reference>
<dbReference type="EMBL" id="CAEY01001339">
    <property type="status" value="NOT_ANNOTATED_CDS"/>
    <property type="molecule type" value="Genomic_DNA"/>
</dbReference>
<evidence type="ECO:0000313" key="2">
    <source>
        <dbReference type="Proteomes" id="UP000015104"/>
    </source>
</evidence>
<evidence type="ECO:0008006" key="3">
    <source>
        <dbReference type="Google" id="ProtNLM"/>
    </source>
</evidence>
<organism evidence="1 2">
    <name type="scientific">Tetranychus urticae</name>
    <name type="common">Two-spotted spider mite</name>
    <dbReference type="NCBI Taxonomy" id="32264"/>
    <lineage>
        <taxon>Eukaryota</taxon>
        <taxon>Metazoa</taxon>
        <taxon>Ecdysozoa</taxon>
        <taxon>Arthropoda</taxon>
        <taxon>Chelicerata</taxon>
        <taxon>Arachnida</taxon>
        <taxon>Acari</taxon>
        <taxon>Acariformes</taxon>
        <taxon>Trombidiformes</taxon>
        <taxon>Prostigmata</taxon>
        <taxon>Eleutherengona</taxon>
        <taxon>Raphignathae</taxon>
        <taxon>Tetranychoidea</taxon>
        <taxon>Tetranychidae</taxon>
        <taxon>Tetranychus</taxon>
    </lineage>
</organism>
<proteinExistence type="predicted"/>
<keyword evidence="2" id="KW-1185">Reference proteome</keyword>
<dbReference type="InterPro" id="IPR032675">
    <property type="entry name" value="LRR_dom_sf"/>
</dbReference>
<dbReference type="Gene3D" id="3.80.10.10">
    <property type="entry name" value="Ribonuclease Inhibitor"/>
    <property type="match status" value="1"/>
</dbReference>
<sequence>MLINELPDDCLLTIFDYIQDLRDLINCFKVQYSQPLKSCINEPIIRRWQMRLYFNLRIIQQISVTVSKNWRIKIVERTKKLQYLIGAPIEDMVRLIINSNSLKGIIFDCDNHLEFGLVPENANLEMLSTGYIYPKMSGIYENVKQLHLWNYNLGLFESVAHCFPNLERLQIYATEGNFKHFIIFYNCLLTNLFHSAYIKIDSRTITFNHLITRDNLRDLVIQFVSRILLYFNSEKRAIMILFIISLSTFIRFSRLICRLCMLKYPNLKHLALRGTSLKDEHIMQLILILPKLTILDIRKSYGVSQEADNYVRDYCEQYGRSIKFYFKPFDERIKSDRPQLLNRPEKICRGFDFMEHCFFKSFYELPHFLDPIDD</sequence>